<dbReference type="AlphaFoldDB" id="X0Y753"/>
<sequence length="131" mass="14876">LVAETLPQVGTPYVEALAAMGRMHPFFERGGMTAYPQPPSRYGERLRACLEAVGIGRCDRRSAEALGRAIDALAAGPARLARREICRWARSYLGAKNHRTNRPDRRRMLELVARHLDSTPVYYLWRRENTP</sequence>
<comment type="caution">
    <text evidence="1">The sequence shown here is derived from an EMBL/GenBank/DDBJ whole genome shotgun (WGS) entry which is preliminary data.</text>
</comment>
<gene>
    <name evidence="1" type="ORF">S01H1_74758</name>
</gene>
<proteinExistence type="predicted"/>
<organism evidence="1">
    <name type="scientific">marine sediment metagenome</name>
    <dbReference type="NCBI Taxonomy" id="412755"/>
    <lineage>
        <taxon>unclassified sequences</taxon>
        <taxon>metagenomes</taxon>
        <taxon>ecological metagenomes</taxon>
    </lineage>
</organism>
<accession>X0Y753</accession>
<evidence type="ECO:0000313" key="1">
    <source>
        <dbReference type="EMBL" id="GAG44533.1"/>
    </source>
</evidence>
<reference evidence="1" key="1">
    <citation type="journal article" date="2014" name="Front. Microbiol.">
        <title>High frequency of phylogenetically diverse reductive dehalogenase-homologous genes in deep subseafloor sedimentary metagenomes.</title>
        <authorList>
            <person name="Kawai M."/>
            <person name="Futagami T."/>
            <person name="Toyoda A."/>
            <person name="Takaki Y."/>
            <person name="Nishi S."/>
            <person name="Hori S."/>
            <person name="Arai W."/>
            <person name="Tsubouchi T."/>
            <person name="Morono Y."/>
            <person name="Uchiyama I."/>
            <person name="Ito T."/>
            <person name="Fujiyama A."/>
            <person name="Inagaki F."/>
            <person name="Takami H."/>
        </authorList>
    </citation>
    <scope>NUCLEOTIDE SEQUENCE</scope>
    <source>
        <strain evidence="1">Expedition CK06-06</strain>
    </source>
</reference>
<name>X0Y753_9ZZZZ</name>
<feature type="non-terminal residue" evidence="1">
    <location>
        <position position="1"/>
    </location>
</feature>
<protein>
    <submittedName>
        <fullName evidence="1">Uncharacterized protein</fullName>
    </submittedName>
</protein>
<dbReference type="EMBL" id="BARS01050030">
    <property type="protein sequence ID" value="GAG44533.1"/>
    <property type="molecule type" value="Genomic_DNA"/>
</dbReference>